<evidence type="ECO:0000313" key="5">
    <source>
        <dbReference type="Proteomes" id="UP000573499"/>
    </source>
</evidence>
<dbReference type="EMBL" id="JACEZU010000025">
    <property type="protein sequence ID" value="MBA5690724.1"/>
    <property type="molecule type" value="Genomic_DNA"/>
</dbReference>
<feature type="domain" description="Ice-binding protein C-terminal" evidence="3">
    <location>
        <begin position="180"/>
        <end position="204"/>
    </location>
</feature>
<evidence type="ECO:0000259" key="2">
    <source>
        <dbReference type="Pfam" id="PF04862"/>
    </source>
</evidence>
<dbReference type="Pfam" id="PF07589">
    <property type="entry name" value="PEP-CTERM"/>
    <property type="match status" value="1"/>
</dbReference>
<feature type="signal peptide" evidence="1">
    <location>
        <begin position="1"/>
        <end position="22"/>
    </location>
</feature>
<keyword evidence="1" id="KW-0732">Signal</keyword>
<dbReference type="Gene3D" id="2.60.120.260">
    <property type="entry name" value="Galactose-binding domain-like"/>
    <property type="match status" value="1"/>
</dbReference>
<dbReference type="InterPro" id="IPR006946">
    <property type="entry name" value="DGR2-like_dom"/>
</dbReference>
<dbReference type="NCBIfam" id="TIGR04362">
    <property type="entry name" value="choice_anch_C"/>
    <property type="match status" value="1"/>
</dbReference>
<evidence type="ECO:0000259" key="3">
    <source>
        <dbReference type="Pfam" id="PF07589"/>
    </source>
</evidence>
<comment type="caution">
    <text evidence="4">The sequence shown here is derived from an EMBL/GenBank/DDBJ whole genome shotgun (WGS) entry which is preliminary data.</text>
</comment>
<feature type="domain" description="DUF642" evidence="2">
    <location>
        <begin position="25"/>
        <end position="177"/>
    </location>
</feature>
<reference evidence="4 5" key="1">
    <citation type="submission" date="2020-07" db="EMBL/GenBank/DDBJ databases">
        <title>Novel species isolated from subtropical streams in China.</title>
        <authorList>
            <person name="Lu H."/>
        </authorList>
    </citation>
    <scope>NUCLEOTIDE SEQUENCE [LARGE SCALE GENOMIC DNA]</scope>
    <source>
        <strain evidence="4 5">LX47W</strain>
    </source>
</reference>
<evidence type="ECO:0000313" key="4">
    <source>
        <dbReference type="EMBL" id="MBA5690724.1"/>
    </source>
</evidence>
<dbReference type="NCBIfam" id="TIGR02595">
    <property type="entry name" value="PEP_CTERM"/>
    <property type="match status" value="1"/>
</dbReference>
<dbReference type="InterPro" id="IPR008979">
    <property type="entry name" value="Galactose-bd-like_sf"/>
</dbReference>
<gene>
    <name evidence="4" type="ORF">H3H39_27185</name>
</gene>
<evidence type="ECO:0000256" key="1">
    <source>
        <dbReference type="SAM" id="SignalP"/>
    </source>
</evidence>
<sequence length="207" mass="21313">MRKFKTVLTVAAFAALAPMANAAELIVNGGFEAPGSFSGNFQTIGTGNGLSGWNVTAGSVDLINTYWQPQSGNYSLDLNGNEPATISQAFTTVVGKSYTVSFGMAGNMDGGGSVKSITAGVNGDHTFTFDTTGLSHDAMGWQTRSFTFVADSTLSTLKFSGNGNNGPYGAALDNISVAAAVPEPETYGMLLVGLGLVGFVARRKKAA</sequence>
<name>A0A7W2INI0_9BURK</name>
<organism evidence="4 5">
    <name type="scientific">Rugamonas apoptosis</name>
    <dbReference type="NCBI Taxonomy" id="2758570"/>
    <lineage>
        <taxon>Bacteria</taxon>
        <taxon>Pseudomonadati</taxon>
        <taxon>Pseudomonadota</taxon>
        <taxon>Betaproteobacteria</taxon>
        <taxon>Burkholderiales</taxon>
        <taxon>Oxalobacteraceae</taxon>
        <taxon>Telluria group</taxon>
        <taxon>Rugamonas</taxon>
    </lineage>
</organism>
<dbReference type="SUPFAM" id="SSF49785">
    <property type="entry name" value="Galactose-binding domain-like"/>
    <property type="match status" value="1"/>
</dbReference>
<dbReference type="InterPro" id="IPR013424">
    <property type="entry name" value="Ice-binding_C"/>
</dbReference>
<protein>
    <submittedName>
        <fullName evidence="4">Choice-of-anchor C family protein</fullName>
    </submittedName>
</protein>
<keyword evidence="5" id="KW-1185">Reference proteome</keyword>
<dbReference type="RefSeq" id="WP_182157672.1">
    <property type="nucleotide sequence ID" value="NZ_JACEZU010000025.1"/>
</dbReference>
<accession>A0A7W2INI0</accession>
<dbReference type="Pfam" id="PF04862">
    <property type="entry name" value="DUF642"/>
    <property type="match status" value="1"/>
</dbReference>
<dbReference type="NCBIfam" id="NF038126">
    <property type="entry name" value="PEP_CTERM_FxDxF"/>
    <property type="match status" value="1"/>
</dbReference>
<dbReference type="Proteomes" id="UP000573499">
    <property type="component" value="Unassembled WGS sequence"/>
</dbReference>
<proteinExistence type="predicted"/>
<dbReference type="AlphaFoldDB" id="A0A7W2INI0"/>
<dbReference type="InterPro" id="IPR027576">
    <property type="entry name" value="Choice_anch_C_dom"/>
</dbReference>
<feature type="chain" id="PRO_5031367507" evidence="1">
    <location>
        <begin position="23"/>
        <end position="207"/>
    </location>
</feature>